<evidence type="ECO:0000259" key="10">
    <source>
        <dbReference type="PROSITE" id="PS50979"/>
    </source>
</evidence>
<dbReference type="RefSeq" id="WP_138926893.1">
    <property type="nucleotide sequence ID" value="NZ_CP034412.1"/>
</dbReference>
<keyword evidence="3" id="KW-0436">Ligase</keyword>
<dbReference type="GO" id="GO:0004075">
    <property type="term" value="F:biotin carboxylase activity"/>
    <property type="evidence" value="ECO:0007669"/>
    <property type="project" value="UniProtKB-EC"/>
</dbReference>
<dbReference type="SUPFAM" id="SSF56059">
    <property type="entry name" value="Glutathione synthetase ATP-binding domain-like"/>
    <property type="match status" value="1"/>
</dbReference>
<dbReference type="GO" id="GO:0046872">
    <property type="term" value="F:metal ion binding"/>
    <property type="evidence" value="ECO:0007669"/>
    <property type="project" value="InterPro"/>
</dbReference>
<proteinExistence type="predicted"/>
<dbReference type="PROSITE" id="PS50979">
    <property type="entry name" value="BC"/>
    <property type="match status" value="1"/>
</dbReference>
<evidence type="ECO:0000256" key="5">
    <source>
        <dbReference type="ARBA" id="ARBA00022840"/>
    </source>
</evidence>
<dbReference type="SUPFAM" id="SSF52440">
    <property type="entry name" value="PreATP-grasp domain"/>
    <property type="match status" value="1"/>
</dbReference>
<dbReference type="InterPro" id="IPR011764">
    <property type="entry name" value="Biotin_carboxylation_dom"/>
</dbReference>
<dbReference type="FunFam" id="3.40.50.20:FF:000010">
    <property type="entry name" value="Propionyl-CoA carboxylase subunit alpha"/>
    <property type="match status" value="1"/>
</dbReference>
<dbReference type="PANTHER" id="PTHR18866:SF33">
    <property type="entry name" value="METHYLCROTONOYL-COA CARBOXYLASE SUBUNIT ALPHA, MITOCHONDRIAL-RELATED"/>
    <property type="match status" value="1"/>
</dbReference>
<dbReference type="PROSITE" id="PS50975">
    <property type="entry name" value="ATP_GRASP"/>
    <property type="match status" value="1"/>
</dbReference>
<evidence type="ECO:0000256" key="3">
    <source>
        <dbReference type="ARBA" id="ARBA00022598"/>
    </source>
</evidence>
<dbReference type="AlphaFoldDB" id="A0A5B7WW54"/>
<dbReference type="SUPFAM" id="SSF51230">
    <property type="entry name" value="Single hybrid motif"/>
    <property type="match status" value="1"/>
</dbReference>
<evidence type="ECO:0000256" key="7">
    <source>
        <dbReference type="PROSITE-ProRule" id="PRU00409"/>
    </source>
</evidence>
<dbReference type="InterPro" id="IPR050856">
    <property type="entry name" value="Biotin_carboxylase_complex"/>
</dbReference>
<dbReference type="InterPro" id="IPR005481">
    <property type="entry name" value="BC-like_N"/>
</dbReference>
<dbReference type="InterPro" id="IPR005479">
    <property type="entry name" value="CPAse_ATP-bd"/>
</dbReference>
<protein>
    <recommendedName>
        <fullName evidence="2">biotin carboxylase</fullName>
        <ecNumber evidence="2">6.3.4.14</ecNumber>
    </recommendedName>
</protein>
<feature type="domain" description="Lipoyl-binding" evidence="8">
    <location>
        <begin position="587"/>
        <end position="663"/>
    </location>
</feature>
<dbReference type="PROSITE" id="PS00867">
    <property type="entry name" value="CPSASE_2"/>
    <property type="match status" value="1"/>
</dbReference>
<dbReference type="SUPFAM" id="SSF51246">
    <property type="entry name" value="Rudiment single hybrid motif"/>
    <property type="match status" value="1"/>
</dbReference>
<sequence length="671" mass="71347">MDLFDKVLVANRGEIAVRVIRTLKALGIHAVAVYSAADAAARHVQEADSAHYLGPAPATDSYLDIDKVVQAARDSGAAAVHPGYGFLSENPVFARALQAAGITLIGPQVSALEAMADKIKAKELVASRGVPLAAGFSAAGLDDEQITARAIEVGFPLLIKPSAGGGGKGMVQVHRAEQLPGALAAARRVAATAFGDDTLLLERLIETPRHIEVQVLGDTHGNIVHLGERECSLQRRHQKVIEEAPSALLGDLPNGEALRAELGAAAVQAARAVDYVGAGTVEFLVSAQRPEEFFFMEMNTRLQVEHPVTEQVVRVRGRQLDLVEQQVRIAAGAPLDFGQEAVSLHGHSIEARLYAERPEHDFVPSTGTITGYREPAGAGLRLDSMLATGATVSAHYDPMLAKLIATGSDRAAALQRLRTALDELLVTGVHTNTEFLAALLDDQQVRAGQLDTELIARFLDRWQPAVPDFADYAQAAAAWLAAQPVGRGPWSGTGFSSTGPLSRTLLLEHDEHSCQLQVTATPGGWQLRHEDQRCEVSTGAGPVLVDGRALRAQLDPQGTAWVQRGAATFALRRVDRAEQLSRSLALLQRAASPLDAQLLSPMPGAVCVLNVQDGQQVQAGDVLLAVEAMKMEHEITAPADGTVKLLVGLGDQLTARQPVAQMHYAEAAEEG</sequence>
<dbReference type="GO" id="GO:0005524">
    <property type="term" value="F:ATP binding"/>
    <property type="evidence" value="ECO:0007669"/>
    <property type="project" value="UniProtKB-UniRule"/>
</dbReference>
<dbReference type="InterPro" id="IPR005482">
    <property type="entry name" value="Biotin_COase_C"/>
</dbReference>
<keyword evidence="12" id="KW-1185">Reference proteome</keyword>
<evidence type="ECO:0000256" key="6">
    <source>
        <dbReference type="ARBA" id="ARBA00023267"/>
    </source>
</evidence>
<evidence type="ECO:0000256" key="2">
    <source>
        <dbReference type="ARBA" id="ARBA00013263"/>
    </source>
</evidence>
<dbReference type="KEGG" id="gcr:GcLGCM259_2574"/>
<organism evidence="11 12">
    <name type="scientific">Glutamicibacter creatinolyticus</name>
    <dbReference type="NCBI Taxonomy" id="162496"/>
    <lineage>
        <taxon>Bacteria</taxon>
        <taxon>Bacillati</taxon>
        <taxon>Actinomycetota</taxon>
        <taxon>Actinomycetes</taxon>
        <taxon>Micrococcales</taxon>
        <taxon>Micrococcaceae</taxon>
        <taxon>Glutamicibacter</taxon>
    </lineage>
</organism>
<dbReference type="InterPro" id="IPR011054">
    <property type="entry name" value="Rudment_hybrid_motif"/>
</dbReference>
<dbReference type="Pfam" id="PF00364">
    <property type="entry name" value="Biotin_lipoyl"/>
    <property type="match status" value="1"/>
</dbReference>
<dbReference type="InterPro" id="IPR016185">
    <property type="entry name" value="PreATP-grasp_dom_sf"/>
</dbReference>
<dbReference type="PROSITE" id="PS00866">
    <property type="entry name" value="CPSASE_1"/>
    <property type="match status" value="1"/>
</dbReference>
<keyword evidence="5 7" id="KW-0067">ATP-binding</keyword>
<evidence type="ECO:0000256" key="4">
    <source>
        <dbReference type="ARBA" id="ARBA00022741"/>
    </source>
</evidence>
<dbReference type="SMART" id="SM00878">
    <property type="entry name" value="Biotin_carb_C"/>
    <property type="match status" value="1"/>
</dbReference>
<keyword evidence="6" id="KW-0092">Biotin</keyword>
<feature type="domain" description="ATP-grasp" evidence="9">
    <location>
        <begin position="122"/>
        <end position="331"/>
    </location>
</feature>
<accession>A0A5B7WW54</accession>
<evidence type="ECO:0000259" key="8">
    <source>
        <dbReference type="PROSITE" id="PS50968"/>
    </source>
</evidence>
<dbReference type="PANTHER" id="PTHR18866">
    <property type="entry name" value="CARBOXYLASE:PYRUVATE/ACETYL-COA/PROPIONYL-COA CARBOXYLASE"/>
    <property type="match status" value="1"/>
</dbReference>
<feature type="domain" description="Biotin carboxylation" evidence="10">
    <location>
        <begin position="3"/>
        <end position="460"/>
    </location>
</feature>
<dbReference type="EC" id="6.3.4.14" evidence="2"/>
<dbReference type="Pfam" id="PF02786">
    <property type="entry name" value="CPSase_L_D2"/>
    <property type="match status" value="1"/>
</dbReference>
<dbReference type="InterPro" id="IPR011053">
    <property type="entry name" value="Single_hybrid_motif"/>
</dbReference>
<dbReference type="Pfam" id="PF00289">
    <property type="entry name" value="Biotin_carb_N"/>
    <property type="match status" value="1"/>
</dbReference>
<dbReference type="InterPro" id="IPR011761">
    <property type="entry name" value="ATP-grasp"/>
</dbReference>
<dbReference type="Pfam" id="PF02785">
    <property type="entry name" value="Biotin_carb_C"/>
    <property type="match status" value="1"/>
</dbReference>
<comment type="cofactor">
    <cofactor evidence="1">
        <name>biotin</name>
        <dbReference type="ChEBI" id="CHEBI:57586"/>
    </cofactor>
</comment>
<evidence type="ECO:0000259" key="9">
    <source>
        <dbReference type="PROSITE" id="PS50975"/>
    </source>
</evidence>
<name>A0A5B7WW54_9MICC</name>
<dbReference type="Gene3D" id="3.30.470.20">
    <property type="entry name" value="ATP-grasp fold, B domain"/>
    <property type="match status" value="1"/>
</dbReference>
<gene>
    <name evidence="11" type="ORF">GcLGCM259_2574</name>
</gene>
<dbReference type="PROSITE" id="PS50968">
    <property type="entry name" value="BIOTINYL_LIPOYL"/>
    <property type="match status" value="1"/>
</dbReference>
<dbReference type="InterPro" id="IPR000089">
    <property type="entry name" value="Biotin_lipoyl"/>
</dbReference>
<dbReference type="CDD" id="cd06850">
    <property type="entry name" value="biotinyl_domain"/>
    <property type="match status" value="1"/>
</dbReference>
<evidence type="ECO:0000313" key="12">
    <source>
        <dbReference type="Proteomes" id="UP000307000"/>
    </source>
</evidence>
<dbReference type="InterPro" id="IPR001882">
    <property type="entry name" value="Biotin_BS"/>
</dbReference>
<dbReference type="Gene3D" id="2.40.50.100">
    <property type="match status" value="1"/>
</dbReference>
<dbReference type="PROSITE" id="PS00188">
    <property type="entry name" value="BIOTIN"/>
    <property type="match status" value="1"/>
</dbReference>
<keyword evidence="4 7" id="KW-0547">Nucleotide-binding</keyword>
<reference evidence="11 12" key="1">
    <citation type="submission" date="2018-12" db="EMBL/GenBank/DDBJ databases">
        <title>Complete Genome Sequence of Glutamicibacter creatinolyticus strain LGCM259,isolated from an abscess of a 12-year-old mare in Italy.</title>
        <authorList>
            <person name="Santos R.G."/>
            <person name="Silva A.L."/>
            <person name="Seyffert N."/>
            <person name="Castro T.L.P."/>
            <person name="Attili A.R."/>
            <person name="Rifici C."/>
            <person name="Mazzullo G."/>
            <person name="Brenig B."/>
            <person name="Venanzi F."/>
            <person name="Azevedo V."/>
        </authorList>
    </citation>
    <scope>NUCLEOTIDE SEQUENCE [LARGE SCALE GENOMIC DNA]</scope>
    <source>
        <strain evidence="11 12">LGCM 259</strain>
    </source>
</reference>
<evidence type="ECO:0000313" key="11">
    <source>
        <dbReference type="EMBL" id="QCY48281.1"/>
    </source>
</evidence>
<dbReference type="EMBL" id="CP034412">
    <property type="protein sequence ID" value="QCY48281.1"/>
    <property type="molecule type" value="Genomic_DNA"/>
</dbReference>
<evidence type="ECO:0000256" key="1">
    <source>
        <dbReference type="ARBA" id="ARBA00001953"/>
    </source>
</evidence>
<dbReference type="Proteomes" id="UP000307000">
    <property type="component" value="Chromosome"/>
</dbReference>